<evidence type="ECO:0000256" key="7">
    <source>
        <dbReference type="RuleBase" id="RU003639"/>
    </source>
</evidence>
<evidence type="ECO:0000256" key="3">
    <source>
        <dbReference type="ARBA" id="ARBA00022448"/>
    </source>
</evidence>
<keyword evidence="4 7" id="KW-0812">Transmembrane</keyword>
<feature type="transmembrane region" description="Helical" evidence="9">
    <location>
        <begin position="49"/>
        <end position="67"/>
    </location>
</feature>
<comment type="subcellular location">
    <subcellularLocation>
        <location evidence="7">Cell membrane</location>
        <topology evidence="7">Multi-pass membrane protein</topology>
    </subcellularLocation>
    <subcellularLocation>
        <location evidence="1">Membrane</location>
    </subcellularLocation>
</comment>
<feature type="region of interest" description="Disordered" evidence="8">
    <location>
        <begin position="78"/>
        <end position="100"/>
    </location>
</feature>
<evidence type="ECO:0000256" key="9">
    <source>
        <dbReference type="SAM" id="Phobius"/>
    </source>
</evidence>
<evidence type="ECO:0000256" key="8">
    <source>
        <dbReference type="SAM" id="MobiDB-lite"/>
    </source>
</evidence>
<proteinExistence type="inferred from homology"/>
<dbReference type="InterPro" id="IPR038430">
    <property type="entry name" value="NDAH_ubi_oxred_su3_sf"/>
</dbReference>
<dbReference type="EC" id="7.1.1.-" evidence="7"/>
<comment type="function">
    <text evidence="7">NDH-1 shuttles electrons from NADH, via FMN and iron-sulfur (Fe-S) centers, to quinones in the respiratory chain.</text>
</comment>
<keyword evidence="7" id="KW-0874">Quinone</keyword>
<evidence type="ECO:0000256" key="6">
    <source>
        <dbReference type="ARBA" id="ARBA00023136"/>
    </source>
</evidence>
<keyword evidence="6 9" id="KW-0472">Membrane</keyword>
<dbReference type="AlphaFoldDB" id="A0A931ACV3"/>
<evidence type="ECO:0000256" key="5">
    <source>
        <dbReference type="ARBA" id="ARBA00022989"/>
    </source>
</evidence>
<dbReference type="Pfam" id="PF00507">
    <property type="entry name" value="Oxidored_q4"/>
    <property type="match status" value="1"/>
</dbReference>
<comment type="caution">
    <text evidence="10">The sequence shown here is derived from an EMBL/GenBank/DDBJ whole genome shotgun (WGS) entry which is preliminary data.</text>
</comment>
<dbReference type="Proteomes" id="UP000605361">
    <property type="component" value="Unassembled WGS sequence"/>
</dbReference>
<reference evidence="10" key="1">
    <citation type="submission" date="2020-11" db="EMBL/GenBank/DDBJ databases">
        <title>Whole-genome analyses of Nonomuraea sp. K274.</title>
        <authorList>
            <person name="Veyisoglu A."/>
        </authorList>
    </citation>
    <scope>NUCLEOTIDE SEQUENCE</scope>
    <source>
        <strain evidence="10">K274</strain>
    </source>
</reference>
<dbReference type="InterPro" id="IPR000440">
    <property type="entry name" value="NADH_UbQ/plastoQ_OxRdtase_su3"/>
</dbReference>
<evidence type="ECO:0000313" key="10">
    <source>
        <dbReference type="EMBL" id="MBF8187844.1"/>
    </source>
</evidence>
<dbReference type="Gene3D" id="1.20.58.1610">
    <property type="entry name" value="NADH:ubiquinone/plastoquinone oxidoreductase, chain 3"/>
    <property type="match status" value="1"/>
</dbReference>
<dbReference type="GO" id="GO:0008137">
    <property type="term" value="F:NADH dehydrogenase (ubiquinone) activity"/>
    <property type="evidence" value="ECO:0007669"/>
    <property type="project" value="InterPro"/>
</dbReference>
<protein>
    <recommendedName>
        <fullName evidence="7">NADH-quinone oxidoreductase subunit</fullName>
        <ecNumber evidence="7">7.1.1.-</ecNumber>
    </recommendedName>
</protein>
<organism evidence="10 11">
    <name type="scientific">Nonomuraea cypriaca</name>
    <dbReference type="NCBI Taxonomy" id="1187855"/>
    <lineage>
        <taxon>Bacteria</taxon>
        <taxon>Bacillati</taxon>
        <taxon>Actinomycetota</taxon>
        <taxon>Actinomycetes</taxon>
        <taxon>Streptosporangiales</taxon>
        <taxon>Streptosporangiaceae</taxon>
        <taxon>Nonomuraea</taxon>
    </lineage>
</organism>
<evidence type="ECO:0000313" key="11">
    <source>
        <dbReference type="Proteomes" id="UP000605361"/>
    </source>
</evidence>
<dbReference type="GO" id="GO:0048038">
    <property type="term" value="F:quinone binding"/>
    <property type="evidence" value="ECO:0007669"/>
    <property type="project" value="UniProtKB-KW"/>
</dbReference>
<gene>
    <name evidence="10" type="ORF">ITP53_19310</name>
</gene>
<evidence type="ECO:0000256" key="1">
    <source>
        <dbReference type="ARBA" id="ARBA00004370"/>
    </source>
</evidence>
<comment type="catalytic activity">
    <reaction evidence="7">
        <text>a quinone + NADH + 5 H(+)(in) = a quinol + NAD(+) + 4 H(+)(out)</text>
        <dbReference type="Rhea" id="RHEA:57888"/>
        <dbReference type="ChEBI" id="CHEBI:15378"/>
        <dbReference type="ChEBI" id="CHEBI:24646"/>
        <dbReference type="ChEBI" id="CHEBI:57540"/>
        <dbReference type="ChEBI" id="CHEBI:57945"/>
        <dbReference type="ChEBI" id="CHEBI:132124"/>
    </reaction>
</comment>
<evidence type="ECO:0000256" key="4">
    <source>
        <dbReference type="ARBA" id="ARBA00022692"/>
    </source>
</evidence>
<accession>A0A931ACV3</accession>
<sequence length="100" mass="10342">MSALGAVLGLVVSLAAAIAGVYAASVFLGPRGVVEAGPFLSGARPQDHALSRFHVSWYAMSLVFLAFDMEMRCSPPQARSCSAWPPAPSSSSDSVRVSAS</sequence>
<comment type="similarity">
    <text evidence="2 7">Belongs to the complex I subunit 3 family.</text>
</comment>
<keyword evidence="11" id="KW-1185">Reference proteome</keyword>
<keyword evidence="3" id="KW-0813">Transport</keyword>
<dbReference type="EMBL" id="JADOGI010000054">
    <property type="protein sequence ID" value="MBF8187844.1"/>
    <property type="molecule type" value="Genomic_DNA"/>
</dbReference>
<evidence type="ECO:0000256" key="2">
    <source>
        <dbReference type="ARBA" id="ARBA00008472"/>
    </source>
</evidence>
<keyword evidence="5 9" id="KW-1133">Transmembrane helix</keyword>
<dbReference type="GO" id="GO:0005886">
    <property type="term" value="C:plasma membrane"/>
    <property type="evidence" value="ECO:0007669"/>
    <property type="project" value="UniProtKB-SubCell"/>
</dbReference>
<keyword evidence="7" id="KW-0520">NAD</keyword>
<name>A0A931ACV3_9ACTN</name>
<dbReference type="RefSeq" id="WP_195896805.1">
    <property type="nucleotide sequence ID" value="NZ_JADOGI010000054.1"/>
</dbReference>